<organism evidence="2 3">
    <name type="scientific">Paraglomus occultum</name>
    <dbReference type="NCBI Taxonomy" id="144539"/>
    <lineage>
        <taxon>Eukaryota</taxon>
        <taxon>Fungi</taxon>
        <taxon>Fungi incertae sedis</taxon>
        <taxon>Mucoromycota</taxon>
        <taxon>Glomeromycotina</taxon>
        <taxon>Glomeromycetes</taxon>
        <taxon>Paraglomerales</taxon>
        <taxon>Paraglomeraceae</taxon>
        <taxon>Paraglomus</taxon>
    </lineage>
</organism>
<dbReference type="AlphaFoldDB" id="A0A9N9FY55"/>
<proteinExistence type="predicted"/>
<evidence type="ECO:0000256" key="1">
    <source>
        <dbReference type="SAM" id="SignalP"/>
    </source>
</evidence>
<comment type="caution">
    <text evidence="2">The sequence shown here is derived from an EMBL/GenBank/DDBJ whole genome shotgun (WGS) entry which is preliminary data.</text>
</comment>
<accession>A0A9N9FY55</accession>
<dbReference type="Proteomes" id="UP000789572">
    <property type="component" value="Unassembled WGS sequence"/>
</dbReference>
<name>A0A9N9FY55_9GLOM</name>
<protein>
    <submittedName>
        <fullName evidence="2">2883_t:CDS:1</fullName>
    </submittedName>
</protein>
<keyword evidence="1" id="KW-0732">Signal</keyword>
<sequence>MYKQIFITLLLLASLFSANAIPARNALGNIAKRNGNESDNDDNKIIGKSEFRTGSNGFEATFTLVQLPSADGDNDSDDHQVFVTSLIVLDQSLRVEVRECGSNDGDNDSDDVNGEVLFDLTPFVKSGTEWSTVLNNADVNKLFGKCVVISNGDKRGLPTQSIIRHAP</sequence>
<gene>
    <name evidence="2" type="ORF">POCULU_LOCUS6006</name>
</gene>
<dbReference type="EMBL" id="CAJVPJ010001019">
    <property type="protein sequence ID" value="CAG8571248.1"/>
    <property type="molecule type" value="Genomic_DNA"/>
</dbReference>
<dbReference type="OrthoDB" id="10407405at2759"/>
<reference evidence="2" key="1">
    <citation type="submission" date="2021-06" db="EMBL/GenBank/DDBJ databases">
        <authorList>
            <person name="Kallberg Y."/>
            <person name="Tangrot J."/>
            <person name="Rosling A."/>
        </authorList>
    </citation>
    <scope>NUCLEOTIDE SEQUENCE</scope>
    <source>
        <strain evidence="2">IA702</strain>
    </source>
</reference>
<keyword evidence="3" id="KW-1185">Reference proteome</keyword>
<feature type="chain" id="PRO_5040275427" evidence="1">
    <location>
        <begin position="21"/>
        <end position="167"/>
    </location>
</feature>
<evidence type="ECO:0000313" key="3">
    <source>
        <dbReference type="Proteomes" id="UP000789572"/>
    </source>
</evidence>
<feature type="signal peptide" evidence="1">
    <location>
        <begin position="1"/>
        <end position="20"/>
    </location>
</feature>
<evidence type="ECO:0000313" key="2">
    <source>
        <dbReference type="EMBL" id="CAG8571248.1"/>
    </source>
</evidence>